<keyword evidence="1 7" id="KW-0963">Cytoplasm</keyword>
<evidence type="ECO:0000256" key="5">
    <source>
        <dbReference type="ARBA" id="ARBA00038858"/>
    </source>
</evidence>
<dbReference type="PANTHER" id="PTHR43174:SF2">
    <property type="entry name" value="UDP-N-ACETYLGLUCOSAMINE 2-EPIMERASE"/>
    <property type="match status" value="1"/>
</dbReference>
<evidence type="ECO:0000259" key="9">
    <source>
        <dbReference type="Pfam" id="PF02350"/>
    </source>
</evidence>
<dbReference type="CDD" id="cd03786">
    <property type="entry name" value="GTB_UDP-GlcNAc_2-Epimerase"/>
    <property type="match status" value="1"/>
</dbReference>
<dbReference type="AlphaFoldDB" id="A0AAN1NU19"/>
<dbReference type="Proteomes" id="UP000241538">
    <property type="component" value="Chromosome"/>
</dbReference>
<evidence type="ECO:0000256" key="2">
    <source>
        <dbReference type="ARBA" id="ARBA00023235"/>
    </source>
</evidence>
<comment type="catalytic activity">
    <reaction evidence="3 7">
        <text>UDP-N-acetyl-alpha-D-glucosamine = UDP-N-acetyl-alpha-D-mannosamine</text>
        <dbReference type="Rhea" id="RHEA:17213"/>
        <dbReference type="ChEBI" id="CHEBI:57705"/>
        <dbReference type="ChEBI" id="CHEBI:68623"/>
        <dbReference type="EC" id="5.1.3.14"/>
    </reaction>
</comment>
<dbReference type="InterPro" id="IPR003331">
    <property type="entry name" value="UDP_GlcNAc_Epimerase_2_dom"/>
</dbReference>
<dbReference type="Pfam" id="PF02350">
    <property type="entry name" value="Epimerase_2"/>
    <property type="match status" value="1"/>
</dbReference>
<organism evidence="10 11">
    <name type="scientific">Pantoea vagans</name>
    <dbReference type="NCBI Taxonomy" id="470934"/>
    <lineage>
        <taxon>Bacteria</taxon>
        <taxon>Pseudomonadati</taxon>
        <taxon>Pseudomonadota</taxon>
        <taxon>Gammaproteobacteria</taxon>
        <taxon>Enterobacterales</taxon>
        <taxon>Erwiniaceae</taxon>
        <taxon>Pantoea</taxon>
    </lineage>
</organism>
<dbReference type="GO" id="GO:0009246">
    <property type="term" value="P:enterobacterial common antigen biosynthetic process"/>
    <property type="evidence" value="ECO:0007669"/>
    <property type="project" value="UniProtKB-UniRule"/>
</dbReference>
<dbReference type="InterPro" id="IPR029767">
    <property type="entry name" value="WecB-like"/>
</dbReference>
<comment type="function">
    <text evidence="7">Catalyzes the reversible epimerization at C-2 of UDP-N-acetylglucosamine (UDP-GlcNAc) and thereby provides bacteria with UDP-N-acetylmannosamine (UDP-ManNAc), the activated donor of ManNAc residues.</text>
</comment>
<feature type="binding site" evidence="7">
    <location>
        <position position="313"/>
    </location>
    <ligand>
        <name>substrate</name>
    </ligand>
</feature>
<evidence type="ECO:0000256" key="8">
    <source>
        <dbReference type="RuleBase" id="RU003513"/>
    </source>
</evidence>
<dbReference type="HAMAP" id="MF_02028">
    <property type="entry name" value="WecB_RffE"/>
    <property type="match status" value="1"/>
</dbReference>
<feature type="binding site" evidence="7">
    <location>
        <position position="271"/>
    </location>
    <ligand>
        <name>substrate</name>
    </ligand>
</feature>
<dbReference type="NCBIfam" id="TIGR00236">
    <property type="entry name" value="wecB"/>
    <property type="match status" value="1"/>
</dbReference>
<dbReference type="Gene3D" id="3.40.50.2000">
    <property type="entry name" value="Glycogen Phosphorylase B"/>
    <property type="match status" value="2"/>
</dbReference>
<evidence type="ECO:0000313" key="10">
    <source>
        <dbReference type="EMBL" id="AVV39193.1"/>
    </source>
</evidence>
<accession>A0AAN1NU19</accession>
<evidence type="ECO:0000256" key="6">
    <source>
        <dbReference type="ARBA" id="ARBA00074883"/>
    </source>
</evidence>
<dbReference type="PANTHER" id="PTHR43174">
    <property type="entry name" value="UDP-N-ACETYLGLUCOSAMINE 2-EPIMERASE"/>
    <property type="match status" value="1"/>
</dbReference>
<evidence type="ECO:0000256" key="4">
    <source>
        <dbReference type="ARBA" id="ARBA00038209"/>
    </source>
</evidence>
<evidence type="ECO:0000256" key="1">
    <source>
        <dbReference type="ARBA" id="ARBA00022490"/>
    </source>
</evidence>
<comment type="subunit">
    <text evidence="7">Homodimer.</text>
</comment>
<sequence>MKVLTVFGTRPEAIKMAPLVQALSQDPAFESRLCVTAQHREMLDQVLRLFKLEPDYDLNIMRPEQGLTEITCRILEGMKTVLLDFRPDIVLVHGDTTTTLAASLAAFYQQIPVGHVEAGLRTGDLASPWPEEGNRKLTGHLARLHFTPTTRSRQNLLQENLPDARIVVTGNTVIDALLWVRDRVLDDSNLNAQLAARYPFLDPDKKLVLVTGHRRESFGGGFERICSALAQIARQHPEAQIVYPVHLNPNVSEPVNRILSGIENIILIEPQEYLPFVWLMNRAWLILTDSGGIQEEAPSLGKPVLVMRDTTERPEAVDAGTVRLVGTDIARIVASVSELLSDDAAWQAMSHAHNPYGDGKACGRILQALKDNRAEL</sequence>
<evidence type="ECO:0000256" key="3">
    <source>
        <dbReference type="ARBA" id="ARBA00036080"/>
    </source>
</evidence>
<proteinExistence type="inferred from homology"/>
<feature type="domain" description="UDP-N-acetylglucosamine 2-epimerase" evidence="9">
    <location>
        <begin position="21"/>
        <end position="370"/>
    </location>
</feature>
<feature type="binding site" evidence="7">
    <location>
        <position position="296"/>
    </location>
    <ligand>
        <name>substrate</name>
    </ligand>
</feature>
<dbReference type="SUPFAM" id="SSF53756">
    <property type="entry name" value="UDP-Glycosyltransferase/glycogen phosphorylase"/>
    <property type="match status" value="1"/>
</dbReference>
<reference evidence="10 11" key="1">
    <citation type="journal article" date="2018" name="Int J Genomics">
        <title>Comparative Genomics Analysis of Plasmid pPV989-94 from a Clinical Isolate of Pantoea vagans PV989.</title>
        <authorList>
            <person name="Xu L."/>
            <person name="Yin M."/>
            <person name="Zhu T."/>
            <person name="Lu J."/>
            <person name="Bao Q."/>
        </authorList>
    </citation>
    <scope>NUCLEOTIDE SEQUENCE [LARGE SCALE GENOMIC DNA]</scope>
    <source>
        <strain evidence="10 11">PV989</strain>
    </source>
</reference>
<gene>
    <name evidence="7" type="primary">wecB</name>
    <name evidence="10" type="ORF">C9381_02970</name>
</gene>
<evidence type="ECO:0000256" key="7">
    <source>
        <dbReference type="HAMAP-Rule" id="MF_02028"/>
    </source>
</evidence>
<dbReference type="GO" id="GO:0005737">
    <property type="term" value="C:cytoplasm"/>
    <property type="evidence" value="ECO:0007669"/>
    <property type="project" value="UniProtKB-SubCell"/>
</dbReference>
<feature type="binding site" evidence="7">
    <location>
        <position position="276"/>
    </location>
    <ligand>
        <name>substrate</name>
    </ligand>
</feature>
<feature type="binding site" evidence="7">
    <location>
        <position position="213"/>
    </location>
    <ligand>
        <name>substrate</name>
    </ligand>
</feature>
<dbReference type="InterPro" id="IPR032892">
    <property type="entry name" value="WecB"/>
</dbReference>
<comment type="subcellular location">
    <subcellularLocation>
        <location evidence="7">Cytoplasm</location>
    </subcellularLocation>
</comment>
<feature type="binding site" evidence="7">
    <location>
        <position position="95"/>
    </location>
    <ligand>
        <name>substrate</name>
    </ligand>
</feature>
<comment type="pathway">
    <text evidence="7">Bacterial outer membrane biogenesis; enterobacterial common antigen biosynthesis.</text>
</comment>
<dbReference type="EC" id="5.1.3.14" evidence="5 7"/>
<keyword evidence="2 7" id="KW-0413">Isomerase</keyword>
<evidence type="ECO:0000313" key="11">
    <source>
        <dbReference type="Proteomes" id="UP000241538"/>
    </source>
</evidence>
<feature type="binding site" evidence="7">
    <location>
        <begin position="290"/>
        <end position="292"/>
    </location>
    <ligand>
        <name>substrate</name>
    </ligand>
</feature>
<protein>
    <recommendedName>
        <fullName evidence="6 7">UDP-N-acetylglucosamine 2-epimerase</fullName>
        <ecNumber evidence="5 7">5.1.3.14</ecNumber>
    </recommendedName>
    <alternativeName>
        <fullName evidence="7">UDP-GlcNAc-2-epimerase</fullName>
    </alternativeName>
</protein>
<dbReference type="RefSeq" id="WP_041457283.1">
    <property type="nucleotide sequence ID" value="NZ_CP028349.1"/>
</dbReference>
<dbReference type="GO" id="GO:0008761">
    <property type="term" value="F:UDP-N-acetylglucosamine 2-epimerase activity"/>
    <property type="evidence" value="ECO:0007669"/>
    <property type="project" value="UniProtKB-UniRule"/>
</dbReference>
<name>A0AAN1NU19_9GAMM</name>
<dbReference type="EMBL" id="CP028349">
    <property type="protein sequence ID" value="AVV39193.1"/>
    <property type="molecule type" value="Genomic_DNA"/>
</dbReference>
<feature type="binding site" evidence="7">
    <location>
        <position position="117"/>
    </location>
    <ligand>
        <name>substrate</name>
    </ligand>
</feature>
<dbReference type="FunFam" id="3.40.50.2000:FF:000043">
    <property type="entry name" value="UDP-N-acetylglucosamine 2-epimerase"/>
    <property type="match status" value="1"/>
</dbReference>
<comment type="similarity">
    <text evidence="4 7 8">Belongs to the UDP-N-acetylglucosamine 2-epimerase family.</text>
</comment>